<feature type="non-terminal residue" evidence="1">
    <location>
        <position position="1"/>
    </location>
</feature>
<accession>X1RQD9</accession>
<comment type="caution">
    <text evidence="1">The sequence shown here is derived from an EMBL/GenBank/DDBJ whole genome shotgun (WGS) entry which is preliminary data.</text>
</comment>
<sequence>EHGYNTENAARMTEFTIKQTLATLSKFTSGDIIKAFASRMISKCFVYICIVRVYADFL</sequence>
<evidence type="ECO:0000313" key="1">
    <source>
        <dbReference type="EMBL" id="GAI69206.1"/>
    </source>
</evidence>
<dbReference type="EMBL" id="BARV01044105">
    <property type="protein sequence ID" value="GAI69206.1"/>
    <property type="molecule type" value="Genomic_DNA"/>
</dbReference>
<protein>
    <submittedName>
        <fullName evidence="1">Uncharacterized protein</fullName>
    </submittedName>
</protein>
<dbReference type="AlphaFoldDB" id="X1RQD9"/>
<gene>
    <name evidence="1" type="ORF">S06H3_65475</name>
</gene>
<reference evidence="1" key="1">
    <citation type="journal article" date="2014" name="Front. Microbiol.">
        <title>High frequency of phylogenetically diverse reductive dehalogenase-homologous genes in deep subseafloor sedimentary metagenomes.</title>
        <authorList>
            <person name="Kawai M."/>
            <person name="Futagami T."/>
            <person name="Toyoda A."/>
            <person name="Takaki Y."/>
            <person name="Nishi S."/>
            <person name="Hori S."/>
            <person name="Arai W."/>
            <person name="Tsubouchi T."/>
            <person name="Morono Y."/>
            <person name="Uchiyama I."/>
            <person name="Ito T."/>
            <person name="Fujiyama A."/>
            <person name="Inagaki F."/>
            <person name="Takami H."/>
        </authorList>
    </citation>
    <scope>NUCLEOTIDE SEQUENCE</scope>
    <source>
        <strain evidence="1">Expedition CK06-06</strain>
    </source>
</reference>
<organism evidence="1">
    <name type="scientific">marine sediment metagenome</name>
    <dbReference type="NCBI Taxonomy" id="412755"/>
    <lineage>
        <taxon>unclassified sequences</taxon>
        <taxon>metagenomes</taxon>
        <taxon>ecological metagenomes</taxon>
    </lineage>
</organism>
<name>X1RQD9_9ZZZZ</name>
<proteinExistence type="predicted"/>